<reference evidence="9 10" key="1">
    <citation type="submission" date="2017-09" db="EMBL/GenBank/DDBJ databases">
        <title>Depth-based differentiation of microbial function through sediment-hosted aquifers and enrichment of novel symbionts in the deep terrestrial subsurface.</title>
        <authorList>
            <person name="Probst A.J."/>
            <person name="Ladd B."/>
            <person name="Jarett J.K."/>
            <person name="Geller-Mcgrath D.E."/>
            <person name="Sieber C.M."/>
            <person name="Emerson J.B."/>
            <person name="Anantharaman K."/>
            <person name="Thomas B.C."/>
            <person name="Malmstrom R."/>
            <person name="Stieglmeier M."/>
            <person name="Klingl A."/>
            <person name="Woyke T."/>
            <person name="Ryan C.M."/>
            <person name="Banfield J.F."/>
        </authorList>
    </citation>
    <scope>NUCLEOTIDE SEQUENCE [LARGE SCALE GENOMIC DNA]</scope>
    <source>
        <strain evidence="9">CG08_land_8_20_14_0_20_45_16</strain>
    </source>
</reference>
<dbReference type="PANTHER" id="PTHR21368">
    <property type="entry name" value="50S RIBOSOMAL PROTEIN L9"/>
    <property type="match status" value="1"/>
</dbReference>
<comment type="similarity">
    <text evidence="1 7">Belongs to the bacterial ribosomal protein bL9 family.</text>
</comment>
<evidence type="ECO:0000256" key="6">
    <source>
        <dbReference type="ARBA" id="ARBA00035292"/>
    </source>
</evidence>
<gene>
    <name evidence="7" type="primary">rplI</name>
    <name evidence="9" type="ORF">COT42_00565</name>
</gene>
<dbReference type="Gene3D" id="3.40.5.10">
    <property type="entry name" value="Ribosomal protein L9, N-terminal domain"/>
    <property type="match status" value="1"/>
</dbReference>
<dbReference type="EMBL" id="PEYM01000006">
    <property type="protein sequence ID" value="PIS31649.1"/>
    <property type="molecule type" value="Genomic_DNA"/>
</dbReference>
<evidence type="ECO:0000256" key="1">
    <source>
        <dbReference type="ARBA" id="ARBA00010605"/>
    </source>
</evidence>
<protein>
    <recommendedName>
        <fullName evidence="6 7">Large ribosomal subunit protein bL9</fullName>
    </recommendedName>
</protein>
<dbReference type="GO" id="GO:1990904">
    <property type="term" value="C:ribonucleoprotein complex"/>
    <property type="evidence" value="ECO:0007669"/>
    <property type="project" value="UniProtKB-KW"/>
</dbReference>
<evidence type="ECO:0000259" key="8">
    <source>
        <dbReference type="PROSITE" id="PS00651"/>
    </source>
</evidence>
<dbReference type="GO" id="GO:0006412">
    <property type="term" value="P:translation"/>
    <property type="evidence" value="ECO:0007669"/>
    <property type="project" value="UniProtKB-UniRule"/>
</dbReference>
<organism evidence="9 10">
    <name type="scientific">Candidatus Saganbacteria bacterium CG08_land_8_20_14_0_20_45_16</name>
    <dbReference type="NCBI Taxonomy" id="2014293"/>
    <lineage>
        <taxon>Bacteria</taxon>
        <taxon>Bacillati</taxon>
        <taxon>Saganbacteria</taxon>
    </lineage>
</organism>
<evidence type="ECO:0000256" key="4">
    <source>
        <dbReference type="ARBA" id="ARBA00022980"/>
    </source>
</evidence>
<evidence type="ECO:0000256" key="5">
    <source>
        <dbReference type="ARBA" id="ARBA00023274"/>
    </source>
</evidence>
<name>A0A2H0Y1P0_UNCSA</name>
<dbReference type="InterPro" id="IPR036791">
    <property type="entry name" value="Ribosomal_bL9_C_sf"/>
</dbReference>
<keyword evidence="5 7" id="KW-0687">Ribonucleoprotein</keyword>
<evidence type="ECO:0000313" key="9">
    <source>
        <dbReference type="EMBL" id="PIS31649.1"/>
    </source>
</evidence>
<dbReference type="GO" id="GO:0019843">
    <property type="term" value="F:rRNA binding"/>
    <property type="evidence" value="ECO:0007669"/>
    <property type="project" value="UniProtKB-UniRule"/>
</dbReference>
<proteinExistence type="inferred from homology"/>
<evidence type="ECO:0000256" key="3">
    <source>
        <dbReference type="ARBA" id="ARBA00022884"/>
    </source>
</evidence>
<dbReference type="AlphaFoldDB" id="A0A2H0Y1P0"/>
<keyword evidence="4 7" id="KW-0689">Ribosomal protein</keyword>
<dbReference type="InterPro" id="IPR020069">
    <property type="entry name" value="Ribosomal_bL9_C"/>
</dbReference>
<dbReference type="InterPro" id="IPR000244">
    <property type="entry name" value="Ribosomal_bL9"/>
</dbReference>
<keyword evidence="3 7" id="KW-0694">RNA-binding</keyword>
<dbReference type="InterPro" id="IPR020594">
    <property type="entry name" value="Ribosomal_bL9_bac/chp"/>
</dbReference>
<dbReference type="InterPro" id="IPR036935">
    <property type="entry name" value="Ribosomal_bL9_N_sf"/>
</dbReference>
<evidence type="ECO:0000256" key="2">
    <source>
        <dbReference type="ARBA" id="ARBA00022730"/>
    </source>
</evidence>
<dbReference type="Proteomes" id="UP000231343">
    <property type="component" value="Unassembled WGS sequence"/>
</dbReference>
<accession>A0A2H0Y1P0</accession>
<dbReference type="GO" id="GO:0003735">
    <property type="term" value="F:structural constituent of ribosome"/>
    <property type="evidence" value="ECO:0007669"/>
    <property type="project" value="InterPro"/>
</dbReference>
<dbReference type="GO" id="GO:0005840">
    <property type="term" value="C:ribosome"/>
    <property type="evidence" value="ECO:0007669"/>
    <property type="project" value="UniProtKB-KW"/>
</dbReference>
<dbReference type="SUPFAM" id="SSF55653">
    <property type="entry name" value="Ribosomal protein L9 C-domain"/>
    <property type="match status" value="1"/>
</dbReference>
<feature type="domain" description="Ribosomal protein L9" evidence="8">
    <location>
        <begin position="13"/>
        <end position="40"/>
    </location>
</feature>
<sequence length="149" mass="16184">MKVILYKSVPKLGEEGSVVTVSDGYARNYLLPMNFASLATPAALAALEKRRAKIEKKLADEKAGFEKIAEQLAVLELIIPAETGEEGKLFGAVTSQEIAAAIKSTAQIEIDKRKIELGEHIKLTGDYDVAIKLFRGVNAKVKVKVVSKE</sequence>
<keyword evidence="2 7" id="KW-0699">rRNA-binding</keyword>
<evidence type="ECO:0000313" key="10">
    <source>
        <dbReference type="Proteomes" id="UP000231343"/>
    </source>
</evidence>
<dbReference type="InterPro" id="IPR009027">
    <property type="entry name" value="Ribosomal_bL9/RNase_H1_N"/>
</dbReference>
<dbReference type="PROSITE" id="PS00651">
    <property type="entry name" value="RIBOSOMAL_L9"/>
    <property type="match status" value="1"/>
</dbReference>
<dbReference type="Pfam" id="PF01281">
    <property type="entry name" value="Ribosomal_L9_N"/>
    <property type="match status" value="1"/>
</dbReference>
<dbReference type="Pfam" id="PF03948">
    <property type="entry name" value="Ribosomal_L9_C"/>
    <property type="match status" value="1"/>
</dbReference>
<comment type="function">
    <text evidence="7">Binds to the 23S rRNA.</text>
</comment>
<dbReference type="SUPFAM" id="SSF55658">
    <property type="entry name" value="L9 N-domain-like"/>
    <property type="match status" value="1"/>
</dbReference>
<comment type="caution">
    <text evidence="9">The sequence shown here is derived from an EMBL/GenBank/DDBJ whole genome shotgun (WGS) entry which is preliminary data.</text>
</comment>
<dbReference type="Gene3D" id="3.10.430.100">
    <property type="entry name" value="Ribosomal protein L9, C-terminal domain"/>
    <property type="match status" value="1"/>
</dbReference>
<dbReference type="HAMAP" id="MF_00503">
    <property type="entry name" value="Ribosomal_bL9"/>
    <property type="match status" value="1"/>
</dbReference>
<dbReference type="InterPro" id="IPR020070">
    <property type="entry name" value="Ribosomal_bL9_N"/>
</dbReference>
<dbReference type="NCBIfam" id="TIGR00158">
    <property type="entry name" value="L9"/>
    <property type="match status" value="1"/>
</dbReference>
<evidence type="ECO:0000256" key="7">
    <source>
        <dbReference type="HAMAP-Rule" id="MF_00503"/>
    </source>
</evidence>